<reference evidence="1 2" key="1">
    <citation type="submission" date="2019-06" db="EMBL/GenBank/DDBJ databases">
        <title>Whole genome shotgun sequence of Vibrio comitans NBRC 102076.</title>
        <authorList>
            <person name="Hosoyama A."/>
            <person name="Uohara A."/>
            <person name="Ohji S."/>
            <person name="Ichikawa N."/>
        </authorList>
    </citation>
    <scope>NUCLEOTIDE SEQUENCE [LARGE SCALE GENOMIC DNA]</scope>
    <source>
        <strain evidence="1 2">NBRC 102076</strain>
    </source>
</reference>
<dbReference type="Proteomes" id="UP000318242">
    <property type="component" value="Unassembled WGS sequence"/>
</dbReference>
<dbReference type="EMBL" id="BJLH01000017">
    <property type="protein sequence ID" value="GEA62220.1"/>
    <property type="molecule type" value="Genomic_DNA"/>
</dbReference>
<sequence>MQIIEKLLQVFGCHAIFFEMIKFIRDYFAFNQKKAERISRSASKCNSIWQEEG</sequence>
<protein>
    <submittedName>
        <fullName evidence="1">Uncharacterized protein</fullName>
    </submittedName>
</protein>
<proteinExistence type="predicted"/>
<dbReference type="AlphaFoldDB" id="A0A4Y3ITZ9"/>
<gene>
    <name evidence="1" type="ORF">VCO01S_34130</name>
</gene>
<evidence type="ECO:0000313" key="2">
    <source>
        <dbReference type="Proteomes" id="UP000318242"/>
    </source>
</evidence>
<evidence type="ECO:0000313" key="1">
    <source>
        <dbReference type="EMBL" id="GEA62220.1"/>
    </source>
</evidence>
<name>A0A4Y3ITZ9_9VIBR</name>
<keyword evidence="2" id="KW-1185">Reference proteome</keyword>
<organism evidence="1 2">
    <name type="scientific">Vibrio comitans NBRC 102076</name>
    <dbReference type="NCBI Taxonomy" id="1219078"/>
    <lineage>
        <taxon>Bacteria</taxon>
        <taxon>Pseudomonadati</taxon>
        <taxon>Pseudomonadota</taxon>
        <taxon>Gammaproteobacteria</taxon>
        <taxon>Vibrionales</taxon>
        <taxon>Vibrionaceae</taxon>
        <taxon>Vibrio</taxon>
    </lineage>
</organism>
<accession>A0A4Y3ITZ9</accession>
<comment type="caution">
    <text evidence="1">The sequence shown here is derived from an EMBL/GenBank/DDBJ whole genome shotgun (WGS) entry which is preliminary data.</text>
</comment>